<gene>
    <name evidence="1" type="ORF">LOK49_LG09G01877</name>
</gene>
<sequence>MGGGRRRRRWEEEIAVMGGGMGGAAAAATTADAMTIELRRLRFTIWFSPSWLKALDQSDLKINFSHRTTITTILRNEYPLSVLTMILLYLVMFSIFLFTWNFLMAIMEVPFFKLERNRVEQLEKFYPNLICTQSLGHMAITLEHLHKQSVVIKQICKLFPQRRVSFSKIG</sequence>
<keyword evidence="2" id="KW-1185">Reference proteome</keyword>
<name>A0ACC0GHI1_9ERIC</name>
<evidence type="ECO:0000313" key="2">
    <source>
        <dbReference type="Proteomes" id="UP001060215"/>
    </source>
</evidence>
<proteinExistence type="predicted"/>
<organism evidence="1 2">
    <name type="scientific">Camellia lanceoleosa</name>
    <dbReference type="NCBI Taxonomy" id="1840588"/>
    <lineage>
        <taxon>Eukaryota</taxon>
        <taxon>Viridiplantae</taxon>
        <taxon>Streptophyta</taxon>
        <taxon>Embryophyta</taxon>
        <taxon>Tracheophyta</taxon>
        <taxon>Spermatophyta</taxon>
        <taxon>Magnoliopsida</taxon>
        <taxon>eudicotyledons</taxon>
        <taxon>Gunneridae</taxon>
        <taxon>Pentapetalae</taxon>
        <taxon>asterids</taxon>
        <taxon>Ericales</taxon>
        <taxon>Theaceae</taxon>
        <taxon>Camellia</taxon>
    </lineage>
</organism>
<dbReference type="Proteomes" id="UP001060215">
    <property type="component" value="Chromosome 8"/>
</dbReference>
<evidence type="ECO:0000313" key="1">
    <source>
        <dbReference type="EMBL" id="KAI7999625.1"/>
    </source>
</evidence>
<comment type="caution">
    <text evidence="1">The sequence shown here is derived from an EMBL/GenBank/DDBJ whole genome shotgun (WGS) entry which is preliminary data.</text>
</comment>
<accession>A0ACC0GHI1</accession>
<dbReference type="EMBL" id="CM045765">
    <property type="protein sequence ID" value="KAI7999625.1"/>
    <property type="molecule type" value="Genomic_DNA"/>
</dbReference>
<reference evidence="1 2" key="1">
    <citation type="journal article" date="2022" name="Plant J.">
        <title>Chromosome-level genome of Camellia lanceoleosa provides a valuable resource for understanding genome evolution and self-incompatibility.</title>
        <authorList>
            <person name="Gong W."/>
            <person name="Xiao S."/>
            <person name="Wang L."/>
            <person name="Liao Z."/>
            <person name="Chang Y."/>
            <person name="Mo W."/>
            <person name="Hu G."/>
            <person name="Li W."/>
            <person name="Zhao G."/>
            <person name="Zhu H."/>
            <person name="Hu X."/>
            <person name="Ji K."/>
            <person name="Xiang X."/>
            <person name="Song Q."/>
            <person name="Yuan D."/>
            <person name="Jin S."/>
            <person name="Zhang L."/>
        </authorList>
    </citation>
    <scope>NUCLEOTIDE SEQUENCE [LARGE SCALE GENOMIC DNA]</scope>
    <source>
        <strain evidence="1">SQ_2022a</strain>
    </source>
</reference>
<protein>
    <submittedName>
        <fullName evidence="1">Uncharacterized protein</fullName>
    </submittedName>
</protein>